<proteinExistence type="predicted"/>
<keyword evidence="2" id="KW-1185">Reference proteome</keyword>
<comment type="caution">
    <text evidence="1">The sequence shown here is derived from an EMBL/GenBank/DDBJ whole genome shotgun (WGS) entry which is preliminary data.</text>
</comment>
<organism evidence="1 2">
    <name type="scientific">Porphyromonas uenonis 60-3</name>
    <dbReference type="NCBI Taxonomy" id="596327"/>
    <lineage>
        <taxon>Bacteria</taxon>
        <taxon>Pseudomonadati</taxon>
        <taxon>Bacteroidota</taxon>
        <taxon>Bacteroidia</taxon>
        <taxon>Bacteroidales</taxon>
        <taxon>Porphyromonadaceae</taxon>
        <taxon>Porphyromonas</taxon>
    </lineage>
</organism>
<dbReference type="Pfam" id="PF11751">
    <property type="entry name" value="PorP_SprF"/>
    <property type="match status" value="1"/>
</dbReference>
<name>C2MAX0_9PORP</name>
<sequence length="351" mass="39253">MKETRPLRICAIRLAPREHQSEGGVCATERWVRKSLGRLLLCLLIVACWLPMRSLAQVDPLFSDYRRLQNYYNPAAIGLQKDLLLTAAYHQQWIGIEGAPANLFVSAHTEQQWGKSYHGVGVVVAAQRAGLFTRTEAQAEYAFQLRWKGDKILSIGTGLGMINLLYDGTKAHIPDGGAMTPNDPSLPQTPVSGRTFDLSAGVLWHTPRYFIGFSGRHLTVPRITLDRLYYQKVPIHINAVCGYNITPRGALLSWHPSLFASTNLTSWRVDVNLDVRLAQRWEAGLMYRPLQAAGLRLGALFGKCHVGYLFEMPTSQLARGNWGSHELVITYALPMSSHKKGTNSYKSIRLL</sequence>
<dbReference type="STRING" id="596327.PORUE0001_0981"/>
<dbReference type="AlphaFoldDB" id="C2MAX0"/>
<accession>C2MAX0</accession>
<dbReference type="InterPro" id="IPR019861">
    <property type="entry name" value="PorP/SprF_Bacteroidetes"/>
</dbReference>
<evidence type="ECO:0000313" key="1">
    <source>
        <dbReference type="EMBL" id="EEK17104.1"/>
    </source>
</evidence>
<dbReference type="OrthoDB" id="1320396at2"/>
<reference evidence="1 2" key="1">
    <citation type="submission" date="2009-04" db="EMBL/GenBank/DDBJ databases">
        <authorList>
            <person name="Sebastian Y."/>
            <person name="Madupu R."/>
            <person name="Durkin A.S."/>
            <person name="Torralba M."/>
            <person name="Methe B."/>
            <person name="Sutton G.G."/>
            <person name="Strausberg R.L."/>
            <person name="Nelson K.E."/>
        </authorList>
    </citation>
    <scope>NUCLEOTIDE SEQUENCE [LARGE SCALE GENOMIC DNA]</scope>
    <source>
        <strain evidence="1 2">60-3</strain>
    </source>
</reference>
<evidence type="ECO:0000313" key="2">
    <source>
        <dbReference type="Proteomes" id="UP000003303"/>
    </source>
</evidence>
<dbReference type="NCBIfam" id="TIGR03519">
    <property type="entry name" value="T9SS_PorP_fam"/>
    <property type="match status" value="1"/>
</dbReference>
<dbReference type="EMBL" id="ACLR01000118">
    <property type="protein sequence ID" value="EEK17104.1"/>
    <property type="molecule type" value="Genomic_DNA"/>
</dbReference>
<dbReference type="Proteomes" id="UP000003303">
    <property type="component" value="Unassembled WGS sequence"/>
</dbReference>
<dbReference type="RefSeq" id="WP_007365074.1">
    <property type="nucleotide sequence ID" value="NZ_ACLR01000118.1"/>
</dbReference>
<protein>
    <submittedName>
        <fullName evidence="1">Bacteroidetes-specific putative membrane protein</fullName>
    </submittedName>
</protein>
<dbReference type="eggNOG" id="COG3064">
    <property type="taxonomic scope" value="Bacteria"/>
</dbReference>
<gene>
    <name evidence="1" type="ORF">PORUE0001_0981</name>
</gene>